<evidence type="ECO:0000256" key="5">
    <source>
        <dbReference type="ARBA" id="ARBA00022516"/>
    </source>
</evidence>
<feature type="binding site" evidence="12">
    <location>
        <position position="239"/>
    </location>
    <ligand>
        <name>Zn(2+)</name>
        <dbReference type="ChEBI" id="CHEBI:29105"/>
    </ligand>
</feature>
<gene>
    <name evidence="12" type="primary">lpxC</name>
    <name evidence="13" type="ORF">FHG71_04930</name>
</gene>
<dbReference type="RefSeq" id="WP_139080502.1">
    <property type="nucleotide sequence ID" value="NZ_VDFV01000003.1"/>
</dbReference>
<dbReference type="UniPathway" id="UPA00359">
    <property type="reaction ID" value="UER00478"/>
</dbReference>
<dbReference type="EC" id="3.5.1.108" evidence="4 12"/>
<comment type="caution">
    <text evidence="13">The sequence shown here is derived from an EMBL/GenBank/DDBJ whole genome shotgun (WGS) entry which is preliminary data.</text>
</comment>
<reference evidence="13 14" key="1">
    <citation type="submission" date="2019-06" db="EMBL/GenBank/DDBJ databases">
        <authorList>
            <person name="Jiang L."/>
        </authorList>
    </citation>
    <scope>NUCLEOTIDE SEQUENCE [LARGE SCALE GENOMIC DNA]</scope>
    <source>
        <strain evidence="13 14">YIM 48858</strain>
    </source>
</reference>
<evidence type="ECO:0000256" key="8">
    <source>
        <dbReference type="ARBA" id="ARBA00022801"/>
    </source>
</evidence>
<protein>
    <recommendedName>
        <fullName evidence="4 12">UDP-3-O-acyl-N-acetylglucosamine deacetylase</fullName>
        <shortName evidence="12">UDP-3-O-acyl-GlcNAc deacetylase</shortName>
        <ecNumber evidence="4 12">3.5.1.108</ecNumber>
    </recommendedName>
    <alternativeName>
        <fullName evidence="12">UDP-3-O-[R-3-hydroxymyristoyl]-N-acetylglucosamine deacetylase</fullName>
    </alternativeName>
</protein>
<evidence type="ECO:0000256" key="1">
    <source>
        <dbReference type="ARBA" id="ARBA00001947"/>
    </source>
</evidence>
<dbReference type="InterPro" id="IPR020568">
    <property type="entry name" value="Ribosomal_Su5_D2-typ_SF"/>
</dbReference>
<feature type="binding site" evidence="12">
    <location>
        <position position="78"/>
    </location>
    <ligand>
        <name>Zn(2+)</name>
        <dbReference type="ChEBI" id="CHEBI:29105"/>
    </ligand>
</feature>
<comment type="pathway">
    <text evidence="3 12">Glycolipid biosynthesis; lipid IV(A) biosynthesis; lipid IV(A) from (3R)-3-hydroxytetradecanoyl-[acyl-carrier-protein] and UDP-N-acetyl-alpha-D-glucosamine: step 2/6.</text>
</comment>
<dbReference type="PANTHER" id="PTHR33694:SF1">
    <property type="entry name" value="UDP-3-O-ACYL-N-ACETYLGLUCOSAMINE DEACETYLASE 1, MITOCHONDRIAL-RELATED"/>
    <property type="match status" value="1"/>
</dbReference>
<dbReference type="Pfam" id="PF03331">
    <property type="entry name" value="LpxC"/>
    <property type="match status" value="1"/>
</dbReference>
<keyword evidence="7 12" id="KW-0479">Metal-binding</keyword>
<evidence type="ECO:0000256" key="12">
    <source>
        <dbReference type="HAMAP-Rule" id="MF_00388"/>
    </source>
</evidence>
<evidence type="ECO:0000256" key="9">
    <source>
        <dbReference type="ARBA" id="ARBA00022833"/>
    </source>
</evidence>
<dbReference type="Proteomes" id="UP000305709">
    <property type="component" value="Unassembled WGS sequence"/>
</dbReference>
<evidence type="ECO:0000256" key="10">
    <source>
        <dbReference type="ARBA" id="ARBA00023098"/>
    </source>
</evidence>
<comment type="cofactor">
    <cofactor evidence="1 12">
        <name>Zn(2+)</name>
        <dbReference type="ChEBI" id="CHEBI:29105"/>
    </cofactor>
</comment>
<keyword evidence="9 12" id="KW-0862">Zinc</keyword>
<keyword evidence="14" id="KW-1185">Reference proteome</keyword>
<feature type="binding site" evidence="12">
    <location>
        <position position="235"/>
    </location>
    <ligand>
        <name>Zn(2+)</name>
        <dbReference type="ChEBI" id="CHEBI:29105"/>
    </ligand>
</feature>
<comment type="function">
    <text evidence="2 12">Catalyzes the hydrolysis of UDP-3-O-myristoyl-N-acetylglucosamine to form UDP-3-O-myristoylglucosamine and acetate, the committed step in lipid A biosynthesis.</text>
</comment>
<evidence type="ECO:0000256" key="11">
    <source>
        <dbReference type="ARBA" id="ARBA00024535"/>
    </source>
</evidence>
<evidence type="ECO:0000256" key="3">
    <source>
        <dbReference type="ARBA" id="ARBA00005002"/>
    </source>
</evidence>
<dbReference type="HAMAP" id="MF_00388">
    <property type="entry name" value="LpxC"/>
    <property type="match status" value="1"/>
</dbReference>
<keyword evidence="10 12" id="KW-0443">Lipid metabolism</keyword>
<dbReference type="GO" id="GO:0016020">
    <property type="term" value="C:membrane"/>
    <property type="evidence" value="ECO:0007669"/>
    <property type="project" value="GOC"/>
</dbReference>
<evidence type="ECO:0000256" key="4">
    <source>
        <dbReference type="ARBA" id="ARBA00012745"/>
    </source>
</evidence>
<evidence type="ECO:0000313" key="13">
    <source>
        <dbReference type="EMBL" id="TNC73819.1"/>
    </source>
</evidence>
<comment type="similarity">
    <text evidence="12">Belongs to the LpxC family.</text>
</comment>
<dbReference type="InterPro" id="IPR004463">
    <property type="entry name" value="UDP-acyl_GlcNac_deAcase"/>
</dbReference>
<evidence type="ECO:0000256" key="2">
    <source>
        <dbReference type="ARBA" id="ARBA00002923"/>
    </source>
</evidence>
<dbReference type="NCBIfam" id="TIGR00325">
    <property type="entry name" value="lpxC"/>
    <property type="match status" value="1"/>
</dbReference>
<dbReference type="Gene3D" id="3.30.1700.10">
    <property type="entry name" value="lpxc deacetylase, domain 2"/>
    <property type="match status" value="1"/>
</dbReference>
<keyword evidence="6 12" id="KW-0441">Lipid A biosynthesis</keyword>
<name>A0A5C4NN60_9RHOB</name>
<sequence length="309" mass="32555">MQTTLLQPIAVSGVGLHSGATVRVTLRDAAPGTGIRFRRVDRPEPGAVLPALWDRVEVSPLNTRLSDGQGLSVSTIEHLMAAFAGTGLHNVVVEIDGPEVPILDGSSAPWMRAILDAGLRRLDAPLRVLEVLEPVEVREGPALARLEPSAVPAMSFAIDFPDAAIGRQALDLELSGPAVLRELCDSRTFCRESDVEAMRARGLALGGTYLNAVVVDGARVLSPGGLRHPDEAVRHKMLDAVGDLATAGGPVLGRYVGVRSGHAMTNRLLRALFARPSAWRWIEADPALAARLPGAGVDALGMADLPAVA</sequence>
<dbReference type="SUPFAM" id="SSF54211">
    <property type="entry name" value="Ribosomal protein S5 domain 2-like"/>
    <property type="match status" value="2"/>
</dbReference>
<dbReference type="InterPro" id="IPR015870">
    <property type="entry name" value="UDP-acyl_N-AcGlcN_deAcase_N"/>
</dbReference>
<dbReference type="AlphaFoldDB" id="A0A5C4NN60"/>
<dbReference type="InterPro" id="IPR011334">
    <property type="entry name" value="UDP-acyl_GlcNac_deAcase_C"/>
</dbReference>
<evidence type="ECO:0000313" key="14">
    <source>
        <dbReference type="Proteomes" id="UP000305709"/>
    </source>
</evidence>
<comment type="catalytic activity">
    <reaction evidence="11 12">
        <text>a UDP-3-O-[(3R)-3-hydroxyacyl]-N-acetyl-alpha-D-glucosamine + H2O = a UDP-3-O-[(3R)-3-hydroxyacyl]-alpha-D-glucosamine + acetate</text>
        <dbReference type="Rhea" id="RHEA:67816"/>
        <dbReference type="ChEBI" id="CHEBI:15377"/>
        <dbReference type="ChEBI" id="CHEBI:30089"/>
        <dbReference type="ChEBI" id="CHEBI:137740"/>
        <dbReference type="ChEBI" id="CHEBI:173225"/>
        <dbReference type="EC" id="3.5.1.108"/>
    </reaction>
</comment>
<keyword evidence="8 12" id="KW-0378">Hydrolase</keyword>
<dbReference type="EMBL" id="VDFV01000003">
    <property type="protein sequence ID" value="TNC73819.1"/>
    <property type="molecule type" value="Genomic_DNA"/>
</dbReference>
<feature type="active site" description="Proton donor" evidence="12">
    <location>
        <position position="262"/>
    </location>
</feature>
<dbReference type="GO" id="GO:0046872">
    <property type="term" value="F:metal ion binding"/>
    <property type="evidence" value="ECO:0007669"/>
    <property type="project" value="UniProtKB-KW"/>
</dbReference>
<accession>A0A5C4NN60</accession>
<dbReference type="PANTHER" id="PTHR33694">
    <property type="entry name" value="UDP-3-O-ACYL-N-ACETYLGLUCOSAMINE DEACETYLASE 1, MITOCHONDRIAL-RELATED"/>
    <property type="match status" value="1"/>
</dbReference>
<evidence type="ECO:0000256" key="7">
    <source>
        <dbReference type="ARBA" id="ARBA00022723"/>
    </source>
</evidence>
<organism evidence="13 14">
    <name type="scientific">Rubellimicrobium roseum</name>
    <dbReference type="NCBI Taxonomy" id="687525"/>
    <lineage>
        <taxon>Bacteria</taxon>
        <taxon>Pseudomonadati</taxon>
        <taxon>Pseudomonadota</taxon>
        <taxon>Alphaproteobacteria</taxon>
        <taxon>Rhodobacterales</taxon>
        <taxon>Roseobacteraceae</taxon>
        <taxon>Rubellimicrobium</taxon>
    </lineage>
</organism>
<proteinExistence type="inferred from homology"/>
<dbReference type="GO" id="GO:0009245">
    <property type="term" value="P:lipid A biosynthetic process"/>
    <property type="evidence" value="ECO:0007669"/>
    <property type="project" value="UniProtKB-UniRule"/>
</dbReference>
<dbReference type="GO" id="GO:0103117">
    <property type="term" value="F:UDP-3-O-acyl-N-acetylglucosamine deacetylase activity"/>
    <property type="evidence" value="ECO:0007669"/>
    <property type="project" value="UniProtKB-UniRule"/>
</dbReference>
<evidence type="ECO:0000256" key="6">
    <source>
        <dbReference type="ARBA" id="ARBA00022556"/>
    </source>
</evidence>
<dbReference type="Gene3D" id="3.30.230.20">
    <property type="entry name" value="lpxc deacetylase, domain 1"/>
    <property type="match status" value="1"/>
</dbReference>
<keyword evidence="5 12" id="KW-0444">Lipid biosynthesis</keyword>
<dbReference type="OrthoDB" id="9802746at2"/>